<dbReference type="PANTHER" id="PTHR12001:SF86">
    <property type="entry name" value="GERANYLGERANYL DIPHOSPHATE SYNTHASE"/>
    <property type="match status" value="1"/>
</dbReference>
<evidence type="ECO:0000256" key="2">
    <source>
        <dbReference type="ARBA" id="ARBA00022723"/>
    </source>
</evidence>
<dbReference type="SFLD" id="SFLDG01017">
    <property type="entry name" value="Polyprenyl_Transferase_Like"/>
    <property type="match status" value="1"/>
</dbReference>
<dbReference type="EMBL" id="QQBC01000002">
    <property type="protein sequence ID" value="RDI68459.1"/>
    <property type="molecule type" value="Genomic_DNA"/>
</dbReference>
<evidence type="ECO:0000256" key="3">
    <source>
        <dbReference type="ARBA" id="ARBA00022842"/>
    </source>
</evidence>
<accession>A0A370ICK7</accession>
<name>A0A370ICK7_9NOCA</name>
<dbReference type="SUPFAM" id="SSF48576">
    <property type="entry name" value="Terpenoid synthases"/>
    <property type="match status" value="1"/>
</dbReference>
<comment type="similarity">
    <text evidence="4">Belongs to the FPP/GGPP synthase family.</text>
</comment>
<keyword evidence="4" id="KW-0808">Transferase</keyword>
<dbReference type="PROSITE" id="PS00723">
    <property type="entry name" value="POLYPRENYL_SYNTHASE_1"/>
    <property type="match status" value="1"/>
</dbReference>
<dbReference type="Gene3D" id="1.10.600.10">
    <property type="entry name" value="Farnesyl Diphosphate Synthase"/>
    <property type="match status" value="1"/>
</dbReference>
<organism evidence="5 6">
    <name type="scientific">Nocardia pseudobrasiliensis</name>
    <dbReference type="NCBI Taxonomy" id="45979"/>
    <lineage>
        <taxon>Bacteria</taxon>
        <taxon>Bacillati</taxon>
        <taxon>Actinomycetota</taxon>
        <taxon>Actinomycetes</taxon>
        <taxon>Mycobacteriales</taxon>
        <taxon>Nocardiaceae</taxon>
        <taxon>Nocardia</taxon>
    </lineage>
</organism>
<evidence type="ECO:0000313" key="5">
    <source>
        <dbReference type="EMBL" id="RDI68459.1"/>
    </source>
</evidence>
<keyword evidence="3" id="KW-0460">Magnesium</keyword>
<dbReference type="InterPro" id="IPR033749">
    <property type="entry name" value="Polyprenyl_synt_CS"/>
</dbReference>
<sequence length="345" mass="36254">MMVENATDVVAGEGQMLLCRARWLWEPAMRESVDGLPEPLRGMARYHCGWCDANGSAVREGSGKGLRAALVFAAARAVGARAAVVTPAAVAIELLHNFTLIHDDVMDGDQMRRGRPAVWSAWGMSEAICLGDALHAAAIRVLTDGLPNPLAARAVARLASTAVEICQGQCDDLAFETRDTITVDDYVAMATSKTAELMGCACVLGAECAAADPETVTALEVFGRQVGVAFQIADDVLGIWGDPAVTGKPVGADLVRRKQSLPVVIALNENTAAASELARLYRSRTPISPQTAAHAASLVAAAGGREGALQYADHCLRIALAALPPDLPLPADLSTLADLARLRNR</sequence>
<gene>
    <name evidence="5" type="ORF">DFR76_102860</name>
</gene>
<dbReference type="AlphaFoldDB" id="A0A370ICK7"/>
<dbReference type="PANTHER" id="PTHR12001">
    <property type="entry name" value="GERANYLGERANYL PYROPHOSPHATE SYNTHASE"/>
    <property type="match status" value="1"/>
</dbReference>
<keyword evidence="2" id="KW-0479">Metal-binding</keyword>
<dbReference type="GO" id="GO:0046872">
    <property type="term" value="F:metal ion binding"/>
    <property type="evidence" value="ECO:0007669"/>
    <property type="project" value="UniProtKB-KW"/>
</dbReference>
<dbReference type="GO" id="GO:0004659">
    <property type="term" value="F:prenyltransferase activity"/>
    <property type="evidence" value="ECO:0007669"/>
    <property type="project" value="InterPro"/>
</dbReference>
<dbReference type="SFLD" id="SFLDS00005">
    <property type="entry name" value="Isoprenoid_Synthase_Type_I"/>
    <property type="match status" value="1"/>
</dbReference>
<dbReference type="Proteomes" id="UP000254869">
    <property type="component" value="Unassembled WGS sequence"/>
</dbReference>
<dbReference type="CDD" id="cd00685">
    <property type="entry name" value="Trans_IPPS_HT"/>
    <property type="match status" value="1"/>
</dbReference>
<dbReference type="Pfam" id="PF00348">
    <property type="entry name" value="polyprenyl_synt"/>
    <property type="match status" value="1"/>
</dbReference>
<proteinExistence type="inferred from homology"/>
<dbReference type="InterPro" id="IPR008949">
    <property type="entry name" value="Isoprenoid_synthase_dom_sf"/>
</dbReference>
<dbReference type="InterPro" id="IPR000092">
    <property type="entry name" value="Polyprenyl_synt"/>
</dbReference>
<comment type="caution">
    <text evidence="5">The sequence shown here is derived from an EMBL/GenBank/DDBJ whole genome shotgun (WGS) entry which is preliminary data.</text>
</comment>
<evidence type="ECO:0000313" key="6">
    <source>
        <dbReference type="Proteomes" id="UP000254869"/>
    </source>
</evidence>
<dbReference type="RefSeq" id="WP_114755537.1">
    <property type="nucleotide sequence ID" value="NZ_QQBC01000002.1"/>
</dbReference>
<keyword evidence="6" id="KW-1185">Reference proteome</keyword>
<reference evidence="5 6" key="1">
    <citation type="submission" date="2018-07" db="EMBL/GenBank/DDBJ databases">
        <title>Genomic Encyclopedia of Type Strains, Phase IV (KMG-IV): sequencing the most valuable type-strain genomes for metagenomic binning, comparative biology and taxonomic classification.</title>
        <authorList>
            <person name="Goeker M."/>
        </authorList>
    </citation>
    <scope>NUCLEOTIDE SEQUENCE [LARGE SCALE GENOMIC DNA]</scope>
    <source>
        <strain evidence="5 6">DSM 44290</strain>
    </source>
</reference>
<evidence type="ECO:0000256" key="1">
    <source>
        <dbReference type="ARBA" id="ARBA00005128"/>
    </source>
</evidence>
<dbReference type="GO" id="GO:0008299">
    <property type="term" value="P:isoprenoid biosynthetic process"/>
    <property type="evidence" value="ECO:0007669"/>
    <property type="project" value="InterPro"/>
</dbReference>
<dbReference type="STRING" id="1210086.GCA_001613105_01436"/>
<dbReference type="PROSITE" id="PS00444">
    <property type="entry name" value="POLYPRENYL_SYNTHASE_2"/>
    <property type="match status" value="1"/>
</dbReference>
<evidence type="ECO:0000256" key="4">
    <source>
        <dbReference type="RuleBase" id="RU004466"/>
    </source>
</evidence>
<comment type="pathway">
    <text evidence="1">Isoprenoid biosynthesis.</text>
</comment>
<protein>
    <submittedName>
        <fullName evidence="5">Farnesyl-diphosphate synthase /geranylgeranyl-diphosphate synthase</fullName>
    </submittedName>
</protein>